<dbReference type="GeneID" id="18481391"/>
<dbReference type="PANTHER" id="PTHR33112:SF1">
    <property type="entry name" value="HETEROKARYON INCOMPATIBILITY DOMAIN-CONTAINING PROTEIN"/>
    <property type="match status" value="1"/>
</dbReference>
<dbReference type="VEuPathDB" id="FungiDB:TRIREDRAFT_107071"/>
<dbReference type="InterPro" id="IPR010730">
    <property type="entry name" value="HET"/>
</dbReference>
<keyword evidence="3" id="KW-1185">Reference proteome</keyword>
<dbReference type="Proteomes" id="UP000008984">
    <property type="component" value="Unassembled WGS sequence"/>
</dbReference>
<dbReference type="PANTHER" id="PTHR33112">
    <property type="entry name" value="DOMAIN PROTEIN, PUTATIVE-RELATED"/>
    <property type="match status" value="1"/>
</dbReference>
<evidence type="ECO:0000313" key="3">
    <source>
        <dbReference type="Proteomes" id="UP000008984"/>
    </source>
</evidence>
<name>G0RIA8_HYPJQ</name>
<dbReference type="eggNOG" id="ENOG502SQ1Q">
    <property type="taxonomic scope" value="Eukaryota"/>
</dbReference>
<feature type="domain" description="Heterokaryon incompatibility" evidence="1">
    <location>
        <begin position="186"/>
        <end position="314"/>
    </location>
</feature>
<dbReference type="Pfam" id="PF06985">
    <property type="entry name" value="HET"/>
    <property type="match status" value="1"/>
</dbReference>
<dbReference type="KEGG" id="tre:TRIREDRAFT_107071"/>
<evidence type="ECO:0000313" key="2">
    <source>
        <dbReference type="EMBL" id="EGR49206.1"/>
    </source>
</evidence>
<dbReference type="EMBL" id="GL985063">
    <property type="protein sequence ID" value="EGR49206.1"/>
    <property type="molecule type" value="Genomic_DNA"/>
</dbReference>
<sequence length="671" mass="75812">MASHHGTSDSDNIDVCKRCLGINWEAIARGQPQESPIMELPETHDELSNSKCRICRILATIKPSSLDGTPCSVQTYSARAMSYSRSSESSNLRDSILLGVNAQRGSPFVGITCNSLESDFGVRQIQANAVDFDFLKECWHYCQNSHSFVCATTTADFHPTERPNIRVIDCKSPSYDVISASEQTQYAALSYVWGDPNPPKYPRFTQIVRDAIQATLAMGLEYLWVDQYCINQDDESDKRDQISKMDIIYSHAAITFINAASEPQKHGLPGISTISRTQQLQETFKNVAFIQCFPDISTMVKASPWCTRGWTFQEGFFAPRRVIFTEYGTSYLCHRMHCLEWKRQPVDDITAESLTPLKGIVPMAASISTKTLQLELDWKSAADWIPEYTKRRFTHSSDALNACRGILNYFRGSEDPAYSIWGVPIPYVASDSYVFELAWRHDSPAIRNDAFPSWSFLGWQGPVTTGTIRVLPETLYLGDYQEPFLEVKVVERELGDRRILQEENDCRLRYLHFKSKVIYLSLIHNDWTTEQMNHRTSVRYLTLKGVKSVSLDLIPAGTHASLRLAPNLYMLTYVNYDRKSPGRLGNIGINLSPYSTGAGPSWVFFGIHLLLLEDHGGLYERVGVTKFSLRSDPNTRVAFTNAAGELLEKVDLTTIVPHFLTEAEERTVVIS</sequence>
<dbReference type="HOGENOM" id="CLU_002639_4_4_1"/>
<proteinExistence type="predicted"/>
<dbReference type="RefSeq" id="XP_006965171.1">
    <property type="nucleotide sequence ID" value="XM_006965109.1"/>
</dbReference>
<accession>G0RIA8</accession>
<evidence type="ECO:0000259" key="1">
    <source>
        <dbReference type="Pfam" id="PF06985"/>
    </source>
</evidence>
<reference evidence="2 3" key="1">
    <citation type="journal article" date="2008" name="Nat. Biotechnol.">
        <title>Genome sequencing and analysis of the biomass-degrading fungus Trichoderma reesei (syn. Hypocrea jecorina).</title>
        <authorList>
            <person name="Martinez D."/>
            <person name="Berka R.M."/>
            <person name="Henrissat B."/>
            <person name="Saloheimo M."/>
            <person name="Arvas M."/>
            <person name="Baker S.E."/>
            <person name="Chapman J."/>
            <person name="Chertkov O."/>
            <person name="Coutinho P.M."/>
            <person name="Cullen D."/>
            <person name="Danchin E.G."/>
            <person name="Grigoriev I.V."/>
            <person name="Harris P."/>
            <person name="Jackson M."/>
            <person name="Kubicek C.P."/>
            <person name="Han C.S."/>
            <person name="Ho I."/>
            <person name="Larrondo L.F."/>
            <person name="de Leon A.L."/>
            <person name="Magnuson J.K."/>
            <person name="Merino S."/>
            <person name="Misra M."/>
            <person name="Nelson B."/>
            <person name="Putnam N."/>
            <person name="Robbertse B."/>
            <person name="Salamov A.A."/>
            <person name="Schmoll M."/>
            <person name="Terry A."/>
            <person name="Thayer N."/>
            <person name="Westerholm-Parvinen A."/>
            <person name="Schoch C.L."/>
            <person name="Yao J."/>
            <person name="Barabote R."/>
            <person name="Nelson M.A."/>
            <person name="Detter C."/>
            <person name="Bruce D."/>
            <person name="Kuske C.R."/>
            <person name="Xie G."/>
            <person name="Richardson P."/>
            <person name="Rokhsar D.S."/>
            <person name="Lucas S.M."/>
            <person name="Rubin E.M."/>
            <person name="Dunn-Coleman N."/>
            <person name="Ward M."/>
            <person name="Brettin T.S."/>
        </authorList>
    </citation>
    <scope>NUCLEOTIDE SEQUENCE [LARGE SCALE GENOMIC DNA]</scope>
    <source>
        <strain evidence="2 3">QM6a</strain>
    </source>
</reference>
<organism evidence="3">
    <name type="scientific">Hypocrea jecorina (strain QM6a)</name>
    <name type="common">Trichoderma reesei</name>
    <dbReference type="NCBI Taxonomy" id="431241"/>
    <lineage>
        <taxon>Eukaryota</taxon>
        <taxon>Fungi</taxon>
        <taxon>Dikarya</taxon>
        <taxon>Ascomycota</taxon>
        <taxon>Pezizomycotina</taxon>
        <taxon>Sordariomycetes</taxon>
        <taxon>Hypocreomycetidae</taxon>
        <taxon>Hypocreales</taxon>
        <taxon>Hypocreaceae</taxon>
        <taxon>Trichoderma</taxon>
    </lineage>
</organism>
<dbReference type="AlphaFoldDB" id="G0RIA8"/>
<dbReference type="STRING" id="431241.G0RIA8"/>
<dbReference type="OrthoDB" id="5428863at2759"/>
<gene>
    <name evidence="2" type="ORF">TRIREDRAFT_107071</name>
</gene>
<protein>
    <submittedName>
        <fullName evidence="2">Predicted protein</fullName>
    </submittedName>
</protein>